<dbReference type="GO" id="GO:0005794">
    <property type="term" value="C:Golgi apparatus"/>
    <property type="evidence" value="ECO:0007669"/>
    <property type="project" value="TreeGrafter"/>
</dbReference>
<evidence type="ECO:0000313" key="4">
    <source>
        <dbReference type="Proteomes" id="UP000719766"/>
    </source>
</evidence>
<dbReference type="RefSeq" id="XP_041161609.1">
    <property type="nucleotide sequence ID" value="XM_041296616.1"/>
</dbReference>
<feature type="non-terminal residue" evidence="3">
    <location>
        <position position="1"/>
    </location>
</feature>
<dbReference type="AlphaFoldDB" id="A0A9P7ASY0"/>
<dbReference type="InterPro" id="IPR002685">
    <property type="entry name" value="Glyco_trans_15"/>
</dbReference>
<accession>A0A9P7ASY0</accession>
<dbReference type="OrthoDB" id="439943at2759"/>
<dbReference type="GO" id="GO:0000032">
    <property type="term" value="P:cell wall mannoprotein biosynthetic process"/>
    <property type="evidence" value="ECO:0007669"/>
    <property type="project" value="TreeGrafter"/>
</dbReference>
<dbReference type="Proteomes" id="UP000719766">
    <property type="component" value="Unassembled WGS sequence"/>
</dbReference>
<feature type="non-terminal residue" evidence="3">
    <location>
        <position position="72"/>
    </location>
</feature>
<dbReference type="GO" id="GO:0000026">
    <property type="term" value="F:alpha-1,2-mannosyltransferase activity"/>
    <property type="evidence" value="ECO:0007669"/>
    <property type="project" value="TreeGrafter"/>
</dbReference>
<organism evidence="3 4">
    <name type="scientific">Suillus plorans</name>
    <dbReference type="NCBI Taxonomy" id="116603"/>
    <lineage>
        <taxon>Eukaryota</taxon>
        <taxon>Fungi</taxon>
        <taxon>Dikarya</taxon>
        <taxon>Basidiomycota</taxon>
        <taxon>Agaricomycotina</taxon>
        <taxon>Agaricomycetes</taxon>
        <taxon>Agaricomycetidae</taxon>
        <taxon>Boletales</taxon>
        <taxon>Suillineae</taxon>
        <taxon>Suillaceae</taxon>
        <taxon>Suillus</taxon>
    </lineage>
</organism>
<keyword evidence="2 3" id="KW-0808">Transferase</keyword>
<comment type="caution">
    <text evidence="3">The sequence shown here is derived from an EMBL/GenBank/DDBJ whole genome shotgun (WGS) entry which is preliminary data.</text>
</comment>
<keyword evidence="4" id="KW-1185">Reference proteome</keyword>
<dbReference type="GO" id="GO:0016020">
    <property type="term" value="C:membrane"/>
    <property type="evidence" value="ECO:0007669"/>
    <property type="project" value="InterPro"/>
</dbReference>
<reference evidence="3" key="1">
    <citation type="journal article" date="2020" name="New Phytol.">
        <title>Comparative genomics reveals dynamic genome evolution in host specialist ectomycorrhizal fungi.</title>
        <authorList>
            <person name="Lofgren L.A."/>
            <person name="Nguyen N.H."/>
            <person name="Vilgalys R."/>
            <person name="Ruytinx J."/>
            <person name="Liao H.L."/>
            <person name="Branco S."/>
            <person name="Kuo A."/>
            <person name="LaButti K."/>
            <person name="Lipzen A."/>
            <person name="Andreopoulos W."/>
            <person name="Pangilinan J."/>
            <person name="Riley R."/>
            <person name="Hundley H."/>
            <person name="Na H."/>
            <person name="Barry K."/>
            <person name="Grigoriev I.V."/>
            <person name="Stajich J.E."/>
            <person name="Kennedy P.G."/>
        </authorList>
    </citation>
    <scope>NUCLEOTIDE SEQUENCE</scope>
    <source>
        <strain evidence="3">S12</strain>
    </source>
</reference>
<dbReference type="EMBL" id="JABBWE010000020">
    <property type="protein sequence ID" value="KAG1795956.1"/>
    <property type="molecule type" value="Genomic_DNA"/>
</dbReference>
<dbReference type="InterPro" id="IPR029044">
    <property type="entry name" value="Nucleotide-diphossugar_trans"/>
</dbReference>
<dbReference type="GO" id="GO:0006487">
    <property type="term" value="P:protein N-linked glycosylation"/>
    <property type="evidence" value="ECO:0007669"/>
    <property type="project" value="TreeGrafter"/>
</dbReference>
<dbReference type="PANTHER" id="PTHR31121">
    <property type="entry name" value="ALPHA-1,2 MANNOSYLTRANSFERASE KTR1"/>
    <property type="match status" value="1"/>
</dbReference>
<dbReference type="Gene3D" id="3.90.550.10">
    <property type="entry name" value="Spore Coat Polysaccharide Biosynthesis Protein SpsA, Chain A"/>
    <property type="match status" value="1"/>
</dbReference>
<evidence type="ECO:0000256" key="2">
    <source>
        <dbReference type="ARBA" id="ARBA00022679"/>
    </source>
</evidence>
<gene>
    <name evidence="3" type="ORF">HD556DRAFT_1213429</name>
</gene>
<evidence type="ECO:0000256" key="1">
    <source>
        <dbReference type="ARBA" id="ARBA00007677"/>
    </source>
</evidence>
<protein>
    <submittedName>
        <fullName evidence="3">Glycosyl transferase</fullName>
    </submittedName>
</protein>
<sequence length="72" mass="8753">RNMCHFNSGLFYRHELLQEYWYYWRVEPDIQLFCDVDYDPFLMMQDQNKVCGFTIAISKIPATIPTLWNVVK</sequence>
<dbReference type="SUPFAM" id="SSF53448">
    <property type="entry name" value="Nucleotide-diphospho-sugar transferases"/>
    <property type="match status" value="1"/>
</dbReference>
<dbReference type="Pfam" id="PF01793">
    <property type="entry name" value="Glyco_transf_15"/>
    <property type="match status" value="1"/>
</dbReference>
<dbReference type="PANTHER" id="PTHR31121:SF6">
    <property type="entry name" value="ALPHA-1,2 MANNOSYLTRANSFERASE KTR1"/>
    <property type="match status" value="1"/>
</dbReference>
<proteinExistence type="inferred from homology"/>
<evidence type="ECO:0000313" key="3">
    <source>
        <dbReference type="EMBL" id="KAG1795956.1"/>
    </source>
</evidence>
<name>A0A9P7ASY0_9AGAM</name>
<comment type="similarity">
    <text evidence="1">Belongs to the glycosyltransferase 15 family.</text>
</comment>
<dbReference type="GeneID" id="64590380"/>